<organism evidence="2 3">
    <name type="scientific">Paramecium octaurelia</name>
    <dbReference type="NCBI Taxonomy" id="43137"/>
    <lineage>
        <taxon>Eukaryota</taxon>
        <taxon>Sar</taxon>
        <taxon>Alveolata</taxon>
        <taxon>Ciliophora</taxon>
        <taxon>Intramacronucleata</taxon>
        <taxon>Oligohymenophorea</taxon>
        <taxon>Peniculida</taxon>
        <taxon>Parameciidae</taxon>
        <taxon>Paramecium</taxon>
    </lineage>
</organism>
<evidence type="ECO:0000313" key="3">
    <source>
        <dbReference type="Proteomes" id="UP000683925"/>
    </source>
</evidence>
<reference evidence="2" key="1">
    <citation type="submission" date="2021-01" db="EMBL/GenBank/DDBJ databases">
        <authorList>
            <consortium name="Genoscope - CEA"/>
            <person name="William W."/>
        </authorList>
    </citation>
    <scope>NUCLEOTIDE SEQUENCE</scope>
</reference>
<protein>
    <recommendedName>
        <fullName evidence="4">Transmembrane protein</fullName>
    </recommendedName>
</protein>
<keyword evidence="1" id="KW-0472">Membrane</keyword>
<comment type="caution">
    <text evidence="2">The sequence shown here is derived from an EMBL/GenBank/DDBJ whole genome shotgun (WGS) entry which is preliminary data.</text>
</comment>
<evidence type="ECO:0000256" key="1">
    <source>
        <dbReference type="SAM" id="Phobius"/>
    </source>
</evidence>
<keyword evidence="1" id="KW-0812">Transmembrane</keyword>
<keyword evidence="3" id="KW-1185">Reference proteome</keyword>
<sequence length="412" mass="49285">MNIMGSFISLNLSLIMPYFWLQNATICLIIPRTVFMIQALLSLIYITFFIAIQSYRIPSAISSRMVELYFFKFITFLLITQKKNNANCNNSIQLNQYQVNITYAIEFYQQFDICCIRYKFTNLSTYSDILTAYFNSQIPHRVNLSQNLNNLYLEGQLCIYQLKQGRHTGHKDLLIQSFQFDIHCKLTHYKLILCQLQQRVRDYPKQHQTQFLQFNKKSIQLHMECKYYLQQIYSIQQQMFLFCPLQLLSIYINSLFQFHPPQQIQNNRQDQSMYSHRQCYKIKFRIADTHSYLISQQCLQTNMQQVTFNSSIQNFIIYGCQMFLQINFVCTLILERYYSVQLQKMKILISMCSSKYLINIQRITQMILKNYKRIKAEFHLVSKIDNANQTMLYRLQEFCSLSHHSQGQYTAK</sequence>
<feature type="transmembrane region" description="Helical" evidence="1">
    <location>
        <begin position="37"/>
        <end position="55"/>
    </location>
</feature>
<evidence type="ECO:0008006" key="4">
    <source>
        <dbReference type="Google" id="ProtNLM"/>
    </source>
</evidence>
<evidence type="ECO:0000313" key="2">
    <source>
        <dbReference type="EMBL" id="CAD8204471.1"/>
    </source>
</evidence>
<dbReference type="EMBL" id="CAJJDP010000134">
    <property type="protein sequence ID" value="CAD8204471.1"/>
    <property type="molecule type" value="Genomic_DNA"/>
</dbReference>
<name>A0A8S1XT40_PAROT</name>
<accession>A0A8S1XT40</accession>
<dbReference type="Proteomes" id="UP000683925">
    <property type="component" value="Unassembled WGS sequence"/>
</dbReference>
<dbReference type="AlphaFoldDB" id="A0A8S1XT40"/>
<keyword evidence="1" id="KW-1133">Transmembrane helix</keyword>
<gene>
    <name evidence="2" type="ORF">POCTA_138.1.T1330003</name>
</gene>
<proteinExistence type="predicted"/>